<dbReference type="EMBL" id="AUVB01000088">
    <property type="protein sequence ID" value="KGE02648.1"/>
    <property type="molecule type" value="Genomic_DNA"/>
</dbReference>
<evidence type="ECO:0000313" key="2">
    <source>
        <dbReference type="Proteomes" id="UP000029640"/>
    </source>
</evidence>
<dbReference type="InterPro" id="IPR038590">
    <property type="entry name" value="YaeQ_sf"/>
</dbReference>
<accession>A0A095VNI4</accession>
<reference evidence="1 2" key="1">
    <citation type="journal article" date="2014" name="Genome Announc.">
        <title>Genome Sequence of Gammaproteobacterial Pseudohaliea rubra Type Strain DSM 19751, Isolated from Coastal Seawater of the Mediterranean Sea.</title>
        <authorList>
            <person name="Spring S."/>
            <person name="Fiebig A."/>
            <person name="Riedel T."/>
            <person name="Goker M."/>
            <person name="Klenk H.P."/>
        </authorList>
    </citation>
    <scope>NUCLEOTIDE SEQUENCE [LARGE SCALE GENOMIC DNA]</scope>
    <source>
        <strain evidence="1 2">DSM 19751</strain>
    </source>
</reference>
<gene>
    <name evidence="1" type="ORF">HRUBRA_02786</name>
</gene>
<dbReference type="PANTHER" id="PTHR38784:SF1">
    <property type="entry name" value="SUCROSE PHOSPHORYLASE"/>
    <property type="match status" value="1"/>
</dbReference>
<dbReference type="Pfam" id="PF07152">
    <property type="entry name" value="YaeQ"/>
    <property type="match status" value="1"/>
</dbReference>
<name>A0A095VNI4_9GAMM</name>
<organism evidence="1 2">
    <name type="scientific">Pseudohaliea rubra DSM 19751</name>
    <dbReference type="NCBI Taxonomy" id="1265313"/>
    <lineage>
        <taxon>Bacteria</taxon>
        <taxon>Pseudomonadati</taxon>
        <taxon>Pseudomonadota</taxon>
        <taxon>Gammaproteobacteria</taxon>
        <taxon>Cellvibrionales</taxon>
        <taxon>Halieaceae</taxon>
        <taxon>Pseudohaliea</taxon>
    </lineage>
</organism>
<dbReference type="AlphaFoldDB" id="A0A095VNI4"/>
<dbReference type="SUPFAM" id="SSF52980">
    <property type="entry name" value="Restriction endonuclease-like"/>
    <property type="match status" value="1"/>
</dbReference>
<dbReference type="STRING" id="1265313.HRUBRA_02786"/>
<dbReference type="HOGENOM" id="CLU_096741_0_0_6"/>
<dbReference type="PANTHER" id="PTHR38784">
    <property type="entry name" value="SUCROSE PHOSPHORYLASE"/>
    <property type="match status" value="1"/>
</dbReference>
<evidence type="ECO:0000313" key="1">
    <source>
        <dbReference type="EMBL" id="KGE02648.1"/>
    </source>
</evidence>
<keyword evidence="2" id="KW-1185">Reference proteome</keyword>
<sequence>MALKSTVVRLKLQLADLDRQLYQDFPLTLARHPSETAARMMLRVLAFAFHADEQLAFGRGISTDEDPDLWLKKLDGIIDSWIELGTPEPDRLKRACGRAGRVVLYAYGDRAVPVWWNKHEAVLSRLGRLTVLQVADAALQALAGAFQPGMTLQCTISEGEALLSWEGGSVTVAPGLLKDPEK</sequence>
<protein>
    <submittedName>
        <fullName evidence="1">YaeQ protein</fullName>
    </submittedName>
</protein>
<dbReference type="SMART" id="SM01322">
    <property type="entry name" value="YaeQ"/>
    <property type="match status" value="1"/>
</dbReference>
<dbReference type="eggNOG" id="COG4681">
    <property type="taxonomic scope" value="Bacteria"/>
</dbReference>
<dbReference type="InterPro" id="IPR011335">
    <property type="entry name" value="Restrct_endonuc-II-like"/>
</dbReference>
<dbReference type="OrthoDB" id="5293309at2"/>
<proteinExistence type="predicted"/>
<dbReference type="PIRSF" id="PIRSF011484">
    <property type="entry name" value="YaeQ"/>
    <property type="match status" value="1"/>
</dbReference>
<dbReference type="Proteomes" id="UP000029640">
    <property type="component" value="Unassembled WGS sequence"/>
</dbReference>
<dbReference type="InterPro" id="IPR009822">
    <property type="entry name" value="YaeQ"/>
</dbReference>
<comment type="caution">
    <text evidence="1">The sequence shown here is derived from an EMBL/GenBank/DDBJ whole genome shotgun (WGS) entry which is preliminary data.</text>
</comment>
<dbReference type="RefSeq" id="WP_035516877.1">
    <property type="nucleotide sequence ID" value="NZ_KN234771.1"/>
</dbReference>
<dbReference type="PATRIC" id="fig|1265313.6.peg.2743"/>
<dbReference type="Gene3D" id="3.10.640.10">
    <property type="entry name" value="Restriction endonuclease-like alpha-beta roll domain"/>
    <property type="match status" value="1"/>
</dbReference>